<feature type="domain" description="Glycosyltransferase RgtA/B/C/D-like" evidence="9">
    <location>
        <begin position="69"/>
        <end position="220"/>
    </location>
</feature>
<dbReference type="PANTHER" id="PTHR33908:SF11">
    <property type="entry name" value="MEMBRANE PROTEIN"/>
    <property type="match status" value="1"/>
</dbReference>
<feature type="transmembrane region" description="Helical" evidence="8">
    <location>
        <begin position="381"/>
        <end position="398"/>
    </location>
</feature>
<comment type="subcellular location">
    <subcellularLocation>
        <location evidence="1">Cell membrane</location>
        <topology evidence="1">Multi-pass membrane protein</topology>
    </subcellularLocation>
</comment>
<keyword evidence="3" id="KW-0328">Glycosyltransferase</keyword>
<feature type="transmembrane region" description="Helical" evidence="8">
    <location>
        <begin position="118"/>
        <end position="136"/>
    </location>
</feature>
<protein>
    <recommendedName>
        <fullName evidence="9">Glycosyltransferase RgtA/B/C/D-like domain-containing protein</fullName>
    </recommendedName>
</protein>
<feature type="transmembrane region" description="Helical" evidence="8">
    <location>
        <begin position="329"/>
        <end position="346"/>
    </location>
</feature>
<dbReference type="InterPro" id="IPR050297">
    <property type="entry name" value="LipidA_mod_glycosyltrf_83"/>
</dbReference>
<feature type="transmembrane region" description="Helical" evidence="8">
    <location>
        <begin position="170"/>
        <end position="196"/>
    </location>
</feature>
<evidence type="ECO:0000259" key="9">
    <source>
        <dbReference type="Pfam" id="PF13231"/>
    </source>
</evidence>
<evidence type="ECO:0000256" key="1">
    <source>
        <dbReference type="ARBA" id="ARBA00004651"/>
    </source>
</evidence>
<feature type="transmembrane region" description="Helical" evidence="8">
    <location>
        <begin position="90"/>
        <end position="112"/>
    </location>
</feature>
<feature type="transmembrane region" description="Helical" evidence="8">
    <location>
        <begin position="296"/>
        <end position="313"/>
    </location>
</feature>
<accession>A0A2A2HC42</accession>
<dbReference type="GO" id="GO:0005886">
    <property type="term" value="C:plasma membrane"/>
    <property type="evidence" value="ECO:0007669"/>
    <property type="project" value="UniProtKB-SubCell"/>
</dbReference>
<dbReference type="EMBL" id="LWMS01000010">
    <property type="protein sequence ID" value="PWL08652.1"/>
    <property type="molecule type" value="Genomic_DNA"/>
</dbReference>
<feature type="transmembrane region" description="Helical" evidence="8">
    <location>
        <begin position="208"/>
        <end position="223"/>
    </location>
</feature>
<evidence type="ECO:0000256" key="7">
    <source>
        <dbReference type="ARBA" id="ARBA00023136"/>
    </source>
</evidence>
<evidence type="ECO:0000313" key="12">
    <source>
        <dbReference type="Proteomes" id="UP000217528"/>
    </source>
</evidence>
<organism evidence="10 12">
    <name type="scientific">Methanosphaera cuniculi</name>
    <dbReference type="NCBI Taxonomy" id="1077256"/>
    <lineage>
        <taxon>Archaea</taxon>
        <taxon>Methanobacteriati</taxon>
        <taxon>Methanobacteriota</taxon>
        <taxon>Methanomada group</taxon>
        <taxon>Methanobacteria</taxon>
        <taxon>Methanobacteriales</taxon>
        <taxon>Methanobacteriaceae</taxon>
        <taxon>Methanosphaera</taxon>
    </lineage>
</organism>
<feature type="transmembrane region" description="Helical" evidence="8">
    <location>
        <begin position="404"/>
        <end position="424"/>
    </location>
</feature>
<sequence length="598" mass="69008">MTNKFKNFLYNNKSCIFYCFILFIILLLLVIPKLMHQYSVGVANWDTFLYLENGRNFAKMGWGDVPSIAPVLPMLIAKLFLLAGHTYVEAIFNIDVVFYIIGVIVFFLILRFKFDNNTSLIGSLIYATFTLLYSWVAVGGNDIIGVTGTLVTIYFIILACNYNSKFFYPAFFIAAYAFLSRYTAGIMIFAIITYLIMKKPNLKQLRDIIIGIIIGVVGILWFLDEFNKKLNTPFPFMGQFSGTVSNTKVIDAGFLPDSWYYITHIPNYLSSTIPPGCGFNAVINPMGNIPTILSDIYIILMMVGFILIFYNIFKKVKSSDIKFLTQKNSILIITTIIVFSACILTISNVSYITTNILFMVVLVELYYIFKKYDIKYLSYDFLMISLFFIYLIFQSVLYTKNDRYFITVLPFIAYFITNAIYYIFKYINHKISSIKNIKPTTIITAVVVIFLVFNSLSFAASIPDKSDYDDIKDACDWFNENYPDYNNKTLIYSDNWPAISWYLNIYAQRGVLEAGDNATDQLAYMMLADNKTHHAAHFYIDTKNNNKNNYTGFTKVYQTGGVTIYQNTYLQSHDYKDLQSDEYDKYYYELFNKTSVDV</sequence>
<dbReference type="Proteomes" id="UP000217528">
    <property type="component" value="Unassembled WGS sequence"/>
</dbReference>
<gene>
    <name evidence="10" type="ORF">ASJ82_07170</name>
    <name evidence="11" type="ORF">MSCUN_03650</name>
</gene>
<feature type="transmembrane region" description="Helical" evidence="8">
    <location>
        <begin position="65"/>
        <end position="83"/>
    </location>
</feature>
<feature type="transmembrane region" description="Helical" evidence="8">
    <location>
        <begin position="15"/>
        <end position="35"/>
    </location>
</feature>
<dbReference type="Proteomes" id="UP000246004">
    <property type="component" value="Unassembled WGS sequence"/>
</dbReference>
<dbReference type="InterPro" id="IPR038731">
    <property type="entry name" value="RgtA/B/C-like"/>
</dbReference>
<evidence type="ECO:0000256" key="3">
    <source>
        <dbReference type="ARBA" id="ARBA00022676"/>
    </source>
</evidence>
<keyword evidence="6 8" id="KW-1133">Transmembrane helix</keyword>
<comment type="caution">
    <text evidence="10">The sequence shown here is derived from an EMBL/GenBank/DDBJ whole genome shotgun (WGS) entry which is preliminary data.</text>
</comment>
<reference evidence="11 13" key="1">
    <citation type="submission" date="2016-04" db="EMBL/GenBank/DDBJ databases">
        <title>Genome sequence of Methanosphaera cuniculi DSM 4103.</title>
        <authorList>
            <person name="Poehlein A."/>
            <person name="Seedorf H."/>
            <person name="Daniel R."/>
        </authorList>
    </citation>
    <scope>NUCLEOTIDE SEQUENCE [LARGE SCALE GENOMIC DNA]</scope>
    <source>
        <strain evidence="11 13">DSM 4103</strain>
    </source>
</reference>
<dbReference type="EMBL" id="LMVN01000024">
    <property type="protein sequence ID" value="PAV06890.1"/>
    <property type="molecule type" value="Genomic_DNA"/>
</dbReference>
<keyword evidence="12" id="KW-1185">Reference proteome</keyword>
<keyword evidence="2" id="KW-1003">Cell membrane</keyword>
<dbReference type="GO" id="GO:0008610">
    <property type="term" value="P:lipid biosynthetic process"/>
    <property type="evidence" value="ECO:0007669"/>
    <property type="project" value="UniProtKB-ARBA"/>
</dbReference>
<proteinExistence type="predicted"/>
<dbReference type="GO" id="GO:0016763">
    <property type="term" value="F:pentosyltransferase activity"/>
    <property type="evidence" value="ECO:0007669"/>
    <property type="project" value="TreeGrafter"/>
</dbReference>
<name>A0A2A2HC42_9EURY</name>
<evidence type="ECO:0000313" key="10">
    <source>
        <dbReference type="EMBL" id="PAV06890.1"/>
    </source>
</evidence>
<evidence type="ECO:0000313" key="11">
    <source>
        <dbReference type="EMBL" id="PWL08652.1"/>
    </source>
</evidence>
<evidence type="ECO:0000256" key="2">
    <source>
        <dbReference type="ARBA" id="ARBA00022475"/>
    </source>
</evidence>
<evidence type="ECO:0000256" key="6">
    <source>
        <dbReference type="ARBA" id="ARBA00022989"/>
    </source>
</evidence>
<evidence type="ECO:0000256" key="5">
    <source>
        <dbReference type="ARBA" id="ARBA00022692"/>
    </source>
</evidence>
<keyword evidence="4" id="KW-0808">Transferase</keyword>
<evidence type="ECO:0000256" key="8">
    <source>
        <dbReference type="SAM" id="Phobius"/>
    </source>
</evidence>
<feature type="transmembrane region" description="Helical" evidence="8">
    <location>
        <begin position="143"/>
        <end position="164"/>
    </location>
</feature>
<feature type="transmembrane region" description="Helical" evidence="8">
    <location>
        <begin position="436"/>
        <end position="456"/>
    </location>
</feature>
<evidence type="ECO:0000313" key="13">
    <source>
        <dbReference type="Proteomes" id="UP000246004"/>
    </source>
</evidence>
<keyword evidence="7 8" id="KW-0472">Membrane</keyword>
<dbReference type="Pfam" id="PF13231">
    <property type="entry name" value="PMT_2"/>
    <property type="match status" value="1"/>
</dbReference>
<reference evidence="10 12" key="2">
    <citation type="journal article" date="2017" name="BMC Genomics">
        <title>Genomic analysis of methanogenic archaea reveals a shift towards energy conservation.</title>
        <authorList>
            <person name="Gilmore S.P."/>
            <person name="Henske J.K."/>
            <person name="Sexton J.A."/>
            <person name="Solomon K.V."/>
            <person name="Seppala S."/>
            <person name="Yoo J.I."/>
            <person name="Huyett L.M."/>
            <person name="Pressman A."/>
            <person name="Cogan J.Z."/>
            <person name="Kivenson V."/>
            <person name="Peng X."/>
            <person name="Tan Y."/>
            <person name="Valentine D.L."/>
            <person name="O'Malley M.A."/>
        </authorList>
    </citation>
    <scope>NUCLEOTIDE SEQUENCE [LARGE SCALE GENOMIC DNA]</scope>
    <source>
        <strain evidence="10 12">1R-7</strain>
    </source>
</reference>
<keyword evidence="5 8" id="KW-0812">Transmembrane</keyword>
<evidence type="ECO:0000256" key="4">
    <source>
        <dbReference type="ARBA" id="ARBA00022679"/>
    </source>
</evidence>
<dbReference type="AlphaFoldDB" id="A0A2A2HC42"/>
<dbReference type="PANTHER" id="PTHR33908">
    <property type="entry name" value="MANNOSYLTRANSFERASE YKCB-RELATED"/>
    <property type="match status" value="1"/>
</dbReference>